<comment type="caution">
    <text evidence="2">The sequence shown here is derived from an EMBL/GenBank/DDBJ whole genome shotgun (WGS) entry which is preliminary data.</text>
</comment>
<dbReference type="AlphaFoldDB" id="A0A3R7SW80"/>
<feature type="region of interest" description="Disordered" evidence="1">
    <location>
        <begin position="1"/>
        <end position="26"/>
    </location>
</feature>
<evidence type="ECO:0000313" key="2">
    <source>
        <dbReference type="EMBL" id="ROT78218.1"/>
    </source>
</evidence>
<evidence type="ECO:0000256" key="1">
    <source>
        <dbReference type="SAM" id="MobiDB-lite"/>
    </source>
</evidence>
<dbReference type="EMBL" id="QCYY01001416">
    <property type="protein sequence ID" value="ROT78218.1"/>
    <property type="molecule type" value="Genomic_DNA"/>
</dbReference>
<dbReference type="Proteomes" id="UP000283509">
    <property type="component" value="Unassembled WGS sequence"/>
</dbReference>
<evidence type="ECO:0000313" key="3">
    <source>
        <dbReference type="Proteomes" id="UP000283509"/>
    </source>
</evidence>
<reference evidence="2 3" key="2">
    <citation type="submission" date="2019-01" db="EMBL/GenBank/DDBJ databases">
        <title>The decoding of complex shrimp genome reveals the adaptation for benthos swimmer, frequently molting mechanism and breeding impact on genome.</title>
        <authorList>
            <person name="Sun Y."/>
            <person name="Gao Y."/>
            <person name="Yu Y."/>
        </authorList>
    </citation>
    <scope>NUCLEOTIDE SEQUENCE [LARGE SCALE GENOMIC DNA]</scope>
    <source>
        <tissue evidence="2">Muscle</tissue>
    </source>
</reference>
<organism evidence="2 3">
    <name type="scientific">Penaeus vannamei</name>
    <name type="common">Whiteleg shrimp</name>
    <name type="synonym">Litopenaeus vannamei</name>
    <dbReference type="NCBI Taxonomy" id="6689"/>
    <lineage>
        <taxon>Eukaryota</taxon>
        <taxon>Metazoa</taxon>
        <taxon>Ecdysozoa</taxon>
        <taxon>Arthropoda</taxon>
        <taxon>Crustacea</taxon>
        <taxon>Multicrustacea</taxon>
        <taxon>Malacostraca</taxon>
        <taxon>Eumalacostraca</taxon>
        <taxon>Eucarida</taxon>
        <taxon>Decapoda</taxon>
        <taxon>Dendrobranchiata</taxon>
        <taxon>Penaeoidea</taxon>
        <taxon>Penaeidae</taxon>
        <taxon>Penaeus</taxon>
    </lineage>
</organism>
<protein>
    <submittedName>
        <fullName evidence="2">Uncharacterized protein</fullName>
    </submittedName>
</protein>
<dbReference type="OrthoDB" id="6382752at2759"/>
<reference evidence="2 3" key="1">
    <citation type="submission" date="2018-04" db="EMBL/GenBank/DDBJ databases">
        <authorList>
            <person name="Zhang X."/>
            <person name="Yuan J."/>
            <person name="Li F."/>
            <person name="Xiang J."/>
        </authorList>
    </citation>
    <scope>NUCLEOTIDE SEQUENCE [LARGE SCALE GENOMIC DNA]</scope>
    <source>
        <tissue evidence="2">Muscle</tissue>
    </source>
</reference>
<accession>A0A3R7SW80</accession>
<gene>
    <name evidence="2" type="ORF">C7M84_003076</name>
</gene>
<name>A0A3R7SW80_PENVA</name>
<proteinExistence type="predicted"/>
<sequence>MHRNKEAERSQTQNQERSRDRSPIAHTVVHASAPAVISVTSLSTSSVTITSNSHSRKNQPIGVATQQVAQPLDIRSSVTFRPINDVTFLGHDPLAHRLEATKDVGRVAVKPRTPAIVRPFETTPSDLVQAAQTPTKINSVAPTVKCTESIPPPLQTR</sequence>
<keyword evidence="3" id="KW-1185">Reference proteome</keyword>